<dbReference type="Pfam" id="PF06946">
    <property type="entry name" value="Phage_holin_5_1"/>
    <property type="match status" value="1"/>
</dbReference>
<evidence type="ECO:0000313" key="3">
    <source>
        <dbReference type="Proteomes" id="UP000051256"/>
    </source>
</evidence>
<keyword evidence="1" id="KW-0472">Membrane</keyword>
<dbReference type="AlphaFoldDB" id="A0A0R2D082"/>
<sequence>MDIVELLNQVNANVVMTIFVVTYVIVGTLKVTPYFNKNQYLPIVALFVGMICGAIWGGYSPSTGLLVGVADGILAGGFASAGGHELISSISELIGRGK</sequence>
<keyword evidence="3" id="KW-1185">Reference proteome</keyword>
<feature type="transmembrane region" description="Helical" evidence="1">
    <location>
        <begin position="41"/>
        <end position="59"/>
    </location>
</feature>
<keyword evidence="1" id="KW-0812">Transmembrane</keyword>
<comment type="caution">
    <text evidence="2">The sequence shown here is derived from an EMBL/GenBank/DDBJ whole genome shotgun (WGS) entry which is preliminary data.</text>
</comment>
<feature type="transmembrane region" description="Helical" evidence="1">
    <location>
        <begin position="12"/>
        <end position="29"/>
    </location>
</feature>
<evidence type="ECO:0000256" key="1">
    <source>
        <dbReference type="SAM" id="Phobius"/>
    </source>
</evidence>
<organism evidence="2 3">
    <name type="scientific">Lentilactobacillus senioris DSM 24302 = JCM 17472</name>
    <dbReference type="NCBI Taxonomy" id="1423802"/>
    <lineage>
        <taxon>Bacteria</taxon>
        <taxon>Bacillati</taxon>
        <taxon>Bacillota</taxon>
        <taxon>Bacilli</taxon>
        <taxon>Lactobacillales</taxon>
        <taxon>Lactobacillaceae</taxon>
        <taxon>Lentilactobacillus</taxon>
    </lineage>
</organism>
<dbReference type="STRING" id="1423802.FC56_GL000306"/>
<accession>A0A0R2D082</accession>
<gene>
    <name evidence="2" type="ORF">FC56_GL000306</name>
</gene>
<proteinExistence type="predicted"/>
<evidence type="ECO:0000313" key="2">
    <source>
        <dbReference type="EMBL" id="KRM93590.1"/>
    </source>
</evidence>
<name>A0A0R2D082_9LACO</name>
<dbReference type="RefSeq" id="WP_054669106.1">
    <property type="nucleotide sequence ID" value="NZ_AYZR01000008.1"/>
</dbReference>
<protein>
    <recommendedName>
        <fullName evidence="4">Holin</fullName>
    </recommendedName>
</protein>
<reference evidence="2 3" key="1">
    <citation type="journal article" date="2015" name="Genome Announc.">
        <title>Expanding the biotechnology potential of lactobacilli through comparative genomics of 213 strains and associated genera.</title>
        <authorList>
            <person name="Sun Z."/>
            <person name="Harris H.M."/>
            <person name="McCann A."/>
            <person name="Guo C."/>
            <person name="Argimon S."/>
            <person name="Zhang W."/>
            <person name="Yang X."/>
            <person name="Jeffery I.B."/>
            <person name="Cooney J.C."/>
            <person name="Kagawa T.F."/>
            <person name="Liu W."/>
            <person name="Song Y."/>
            <person name="Salvetti E."/>
            <person name="Wrobel A."/>
            <person name="Rasinkangas P."/>
            <person name="Parkhill J."/>
            <person name="Rea M.C."/>
            <person name="O'Sullivan O."/>
            <person name="Ritari J."/>
            <person name="Douillard F.P."/>
            <person name="Paul Ross R."/>
            <person name="Yang R."/>
            <person name="Briner A.E."/>
            <person name="Felis G.E."/>
            <person name="de Vos W.M."/>
            <person name="Barrangou R."/>
            <person name="Klaenhammer T.R."/>
            <person name="Caufield P.W."/>
            <person name="Cui Y."/>
            <person name="Zhang H."/>
            <person name="O'Toole P.W."/>
        </authorList>
    </citation>
    <scope>NUCLEOTIDE SEQUENCE [LARGE SCALE GENOMIC DNA]</scope>
    <source>
        <strain evidence="2 3">DSM 24302</strain>
    </source>
</reference>
<evidence type="ECO:0008006" key="4">
    <source>
        <dbReference type="Google" id="ProtNLM"/>
    </source>
</evidence>
<dbReference type="PATRIC" id="fig|1423802.4.peg.314"/>
<dbReference type="Proteomes" id="UP000051256">
    <property type="component" value="Unassembled WGS sequence"/>
</dbReference>
<dbReference type="EMBL" id="AYZR01000008">
    <property type="protein sequence ID" value="KRM93590.1"/>
    <property type="molecule type" value="Genomic_DNA"/>
</dbReference>
<dbReference type="InterPro" id="IPR009708">
    <property type="entry name" value="Phage_A118_holin/antiholin"/>
</dbReference>
<keyword evidence="1" id="KW-1133">Transmembrane helix</keyword>